<evidence type="ECO:0000313" key="9">
    <source>
        <dbReference type="Proteomes" id="UP000198609"/>
    </source>
</evidence>
<keyword evidence="4" id="KW-0238">DNA-binding</keyword>
<feature type="domain" description="RNA polymerase sigma factor 70 region 4 type 2" evidence="7">
    <location>
        <begin position="121"/>
        <end position="171"/>
    </location>
</feature>
<dbReference type="GO" id="GO:0006352">
    <property type="term" value="P:DNA-templated transcription initiation"/>
    <property type="evidence" value="ECO:0007669"/>
    <property type="project" value="InterPro"/>
</dbReference>
<dbReference type="PANTHER" id="PTHR43133">
    <property type="entry name" value="RNA POLYMERASE ECF-TYPE SIGMA FACTO"/>
    <property type="match status" value="1"/>
</dbReference>
<sequence>MTPEESLRRPPGAVALPADFRAFHQLYRAAYVRWAEIHLGSNADAEEAVDHAFEQLALSWQTVLTQPTPEAYAWKVVKNRTIDLARRRNRRPVVADVAAFETCDLRNAVDPIGELETSLFVYEAINDLPDRQRDVIILRYSLGYDAATTARILGISPAGVRSTARHARRRLRQVLGLDEQEGIRDGHPTD</sequence>
<comment type="similarity">
    <text evidence="1">Belongs to the sigma-70 factor family. ECF subfamily.</text>
</comment>
<dbReference type="Pfam" id="PF08281">
    <property type="entry name" value="Sigma70_r4_2"/>
    <property type="match status" value="1"/>
</dbReference>
<name>A0A1H4IB38_STRMJ</name>
<dbReference type="InterPro" id="IPR014284">
    <property type="entry name" value="RNA_pol_sigma-70_dom"/>
</dbReference>
<dbReference type="InterPro" id="IPR013325">
    <property type="entry name" value="RNA_pol_sigma_r2"/>
</dbReference>
<dbReference type="Gene3D" id="1.10.1740.10">
    <property type="match status" value="1"/>
</dbReference>
<dbReference type="GO" id="GO:0003677">
    <property type="term" value="F:DNA binding"/>
    <property type="evidence" value="ECO:0007669"/>
    <property type="project" value="UniProtKB-KW"/>
</dbReference>
<organism evidence="8 9">
    <name type="scientific">Streptomyces melanosporofaciens</name>
    <dbReference type="NCBI Taxonomy" id="67327"/>
    <lineage>
        <taxon>Bacteria</taxon>
        <taxon>Bacillati</taxon>
        <taxon>Actinomycetota</taxon>
        <taxon>Actinomycetes</taxon>
        <taxon>Kitasatosporales</taxon>
        <taxon>Streptomycetaceae</taxon>
        <taxon>Streptomyces</taxon>
        <taxon>Streptomyces violaceusniger group</taxon>
    </lineage>
</organism>
<gene>
    <name evidence="8" type="ORF">SAMN04490356_0411</name>
</gene>
<dbReference type="PANTHER" id="PTHR43133:SF8">
    <property type="entry name" value="RNA POLYMERASE SIGMA FACTOR HI_1459-RELATED"/>
    <property type="match status" value="1"/>
</dbReference>
<dbReference type="InterPro" id="IPR013324">
    <property type="entry name" value="RNA_pol_sigma_r3/r4-like"/>
</dbReference>
<evidence type="ECO:0000313" key="8">
    <source>
        <dbReference type="EMBL" id="SEB31314.1"/>
    </source>
</evidence>
<dbReference type="InterPro" id="IPR039425">
    <property type="entry name" value="RNA_pol_sigma-70-like"/>
</dbReference>
<keyword evidence="2" id="KW-0805">Transcription regulation</keyword>
<keyword evidence="9" id="KW-1185">Reference proteome</keyword>
<protein>
    <submittedName>
        <fullName evidence="8">RNA polymerase sigma-70 factor, ECF subfamily</fullName>
    </submittedName>
</protein>
<evidence type="ECO:0000259" key="7">
    <source>
        <dbReference type="Pfam" id="PF08281"/>
    </source>
</evidence>
<dbReference type="Pfam" id="PF04542">
    <property type="entry name" value="Sigma70_r2"/>
    <property type="match status" value="1"/>
</dbReference>
<dbReference type="RefSeq" id="WP_093459837.1">
    <property type="nucleotide sequence ID" value="NZ_FNST01000001.1"/>
</dbReference>
<dbReference type="SUPFAM" id="SSF88659">
    <property type="entry name" value="Sigma3 and sigma4 domains of RNA polymerase sigma factors"/>
    <property type="match status" value="1"/>
</dbReference>
<dbReference type="NCBIfam" id="TIGR02937">
    <property type="entry name" value="sigma70-ECF"/>
    <property type="match status" value="1"/>
</dbReference>
<dbReference type="Proteomes" id="UP000198609">
    <property type="component" value="Unassembled WGS sequence"/>
</dbReference>
<dbReference type="AlphaFoldDB" id="A0A1H4IB38"/>
<evidence type="ECO:0000259" key="6">
    <source>
        <dbReference type="Pfam" id="PF04542"/>
    </source>
</evidence>
<accession>A0A1H4IB38</accession>
<evidence type="ECO:0000256" key="5">
    <source>
        <dbReference type="ARBA" id="ARBA00023163"/>
    </source>
</evidence>
<dbReference type="InterPro" id="IPR013249">
    <property type="entry name" value="RNA_pol_sigma70_r4_t2"/>
</dbReference>
<proteinExistence type="inferred from homology"/>
<dbReference type="EMBL" id="FNST01000001">
    <property type="protein sequence ID" value="SEB31314.1"/>
    <property type="molecule type" value="Genomic_DNA"/>
</dbReference>
<evidence type="ECO:0000256" key="1">
    <source>
        <dbReference type="ARBA" id="ARBA00010641"/>
    </source>
</evidence>
<evidence type="ECO:0000256" key="4">
    <source>
        <dbReference type="ARBA" id="ARBA00023125"/>
    </source>
</evidence>
<keyword evidence="3" id="KW-0731">Sigma factor</keyword>
<dbReference type="Gene3D" id="1.10.10.10">
    <property type="entry name" value="Winged helix-like DNA-binding domain superfamily/Winged helix DNA-binding domain"/>
    <property type="match status" value="1"/>
</dbReference>
<dbReference type="SUPFAM" id="SSF88946">
    <property type="entry name" value="Sigma2 domain of RNA polymerase sigma factors"/>
    <property type="match status" value="1"/>
</dbReference>
<evidence type="ECO:0000256" key="3">
    <source>
        <dbReference type="ARBA" id="ARBA00023082"/>
    </source>
</evidence>
<dbReference type="CDD" id="cd06171">
    <property type="entry name" value="Sigma70_r4"/>
    <property type="match status" value="1"/>
</dbReference>
<feature type="domain" description="RNA polymerase sigma-70 region 2" evidence="6">
    <location>
        <begin position="27"/>
        <end position="91"/>
    </location>
</feature>
<dbReference type="GO" id="GO:0016987">
    <property type="term" value="F:sigma factor activity"/>
    <property type="evidence" value="ECO:0007669"/>
    <property type="project" value="UniProtKB-KW"/>
</dbReference>
<keyword evidence="5" id="KW-0804">Transcription</keyword>
<reference evidence="9" key="1">
    <citation type="submission" date="2016-10" db="EMBL/GenBank/DDBJ databases">
        <authorList>
            <person name="Varghese N."/>
            <person name="Submissions S."/>
        </authorList>
    </citation>
    <scope>NUCLEOTIDE SEQUENCE [LARGE SCALE GENOMIC DNA]</scope>
    <source>
        <strain evidence="9">DSM 40318</strain>
    </source>
</reference>
<dbReference type="InterPro" id="IPR036388">
    <property type="entry name" value="WH-like_DNA-bd_sf"/>
</dbReference>
<evidence type="ECO:0000256" key="2">
    <source>
        <dbReference type="ARBA" id="ARBA00023015"/>
    </source>
</evidence>
<dbReference type="InterPro" id="IPR007627">
    <property type="entry name" value="RNA_pol_sigma70_r2"/>
</dbReference>